<protein>
    <recommendedName>
        <fullName evidence="13">Zinc metalloprotease</fullName>
    </recommendedName>
</protein>
<gene>
    <name evidence="11" type="ORF">DRF68_06680</name>
</gene>
<name>A0A3D9BDG8_9FLAO</name>
<dbReference type="InterPro" id="IPR008754">
    <property type="entry name" value="Peptidase_M43"/>
</dbReference>
<dbReference type="SUPFAM" id="SSF55486">
    <property type="entry name" value="Metalloproteases ('zincins'), catalytic domain"/>
    <property type="match status" value="1"/>
</dbReference>
<keyword evidence="12" id="KW-1185">Reference proteome</keyword>
<dbReference type="PANTHER" id="PTHR47466:SF1">
    <property type="entry name" value="METALLOPROTEASE MEP1 (AFU_ORTHOLOGUE AFUA_1G07730)-RELATED"/>
    <property type="match status" value="1"/>
</dbReference>
<keyword evidence="3" id="KW-0479">Metal-binding</keyword>
<keyword evidence="7" id="KW-0482">Metalloprotease</keyword>
<keyword evidence="2" id="KW-0645">Protease</keyword>
<dbReference type="Pfam" id="PF18962">
    <property type="entry name" value="Por_Secre_tail"/>
    <property type="match status" value="1"/>
</dbReference>
<keyword evidence="6" id="KW-0862">Zinc</keyword>
<evidence type="ECO:0000256" key="4">
    <source>
        <dbReference type="ARBA" id="ARBA00022729"/>
    </source>
</evidence>
<dbReference type="CDD" id="cd04275">
    <property type="entry name" value="ZnMc_pappalysin_like"/>
    <property type="match status" value="1"/>
</dbReference>
<dbReference type="GO" id="GO:0046872">
    <property type="term" value="F:metal ion binding"/>
    <property type="evidence" value="ECO:0007669"/>
    <property type="project" value="UniProtKB-KW"/>
</dbReference>
<dbReference type="Proteomes" id="UP000256924">
    <property type="component" value="Unassembled WGS sequence"/>
</dbReference>
<keyword evidence="4" id="KW-0732">Signal</keyword>
<evidence type="ECO:0000259" key="10">
    <source>
        <dbReference type="Pfam" id="PF18962"/>
    </source>
</evidence>
<evidence type="ECO:0000256" key="5">
    <source>
        <dbReference type="ARBA" id="ARBA00022801"/>
    </source>
</evidence>
<accession>A0A3D9BDG8</accession>
<feature type="domain" description="Secretion system C-terminal sorting" evidence="10">
    <location>
        <begin position="611"/>
        <end position="675"/>
    </location>
</feature>
<comment type="caution">
    <text evidence="11">The sequence shown here is derived from an EMBL/GenBank/DDBJ whole genome shotgun (WGS) entry which is preliminary data.</text>
</comment>
<proteinExistence type="inferred from homology"/>
<evidence type="ECO:0000256" key="1">
    <source>
        <dbReference type="ARBA" id="ARBA00008721"/>
    </source>
</evidence>
<keyword evidence="8" id="KW-1015">Disulfide bond</keyword>
<feature type="domain" description="Peptidase M43 pregnancy-associated plasma-A" evidence="9">
    <location>
        <begin position="195"/>
        <end position="358"/>
    </location>
</feature>
<dbReference type="EMBL" id="QNVU01000009">
    <property type="protein sequence ID" value="REC51437.1"/>
    <property type="molecule type" value="Genomic_DNA"/>
</dbReference>
<evidence type="ECO:0000313" key="12">
    <source>
        <dbReference type="Proteomes" id="UP000256924"/>
    </source>
</evidence>
<keyword evidence="5" id="KW-0378">Hydrolase</keyword>
<sequence>MNFKITFRVSLLLFVLVGYSIFAQKQKIQGQEKIVFGKTYTIDDLKKMNGVIRCASTEYEAMLQRNDPKRMNEAQFEAWLAPLIENSKTNKSQNGGIITIPVVVHVIHSGQALGVAPNITDNQVKSQITVMNNDYRRMAGTPGFNSNAVGADTMIQFALAKVDPNGNPTDGIDRVNLCQASWATSAIDDYVKPLTIWDPTKYMNMWSVNFADTGLLGYAQFPSSSGLGGLEVNGGYANTDGVVANYATFGSSDYTDGTFLLAAPYDKGRTMTHEVGHFLGLRHIWGDDDGTDPNGLACATDYCNDTPPAHTSNGSCVTPIASCTSGLYEMVENYMDYTTDTCMNIFTINQKDRITAVMNNSPRRMELKTSTADQAIPLFANDGELKGERSCSETSCGTVSNVTVQYMLYNRGTNALTSAVISYSVNGGALQTYNWTGNLAQDKYTIISLPTGASQGSITAQITSVNGTADQRAGNNSSTVVIGNSVPVASTNFTFELQRDFWGSETTWDLKNSAGTVLYSGAATADTYPNMPSLFTQSWVLPLNDCYTFTINDDYGDGIYDLGGSYRVLNSAGVVVVSGNTFTYSQQRTFKVIPNLVLATNEVKNKDSFAVYPNPANDVLNVTKVSGKAKFEIYNAVGQLVKAGNIDNNQVRVSELVKGTYIITIKDGNISENIKFIKK</sequence>
<dbReference type="Gene3D" id="3.40.390.10">
    <property type="entry name" value="Collagenase (Catalytic Domain)"/>
    <property type="match status" value="1"/>
</dbReference>
<evidence type="ECO:0000259" key="9">
    <source>
        <dbReference type="Pfam" id="PF05572"/>
    </source>
</evidence>
<dbReference type="Pfam" id="PF05572">
    <property type="entry name" value="Peptidase_M43"/>
    <property type="match status" value="1"/>
</dbReference>
<dbReference type="InterPro" id="IPR024079">
    <property type="entry name" value="MetalloPept_cat_dom_sf"/>
</dbReference>
<dbReference type="GO" id="GO:0008237">
    <property type="term" value="F:metallopeptidase activity"/>
    <property type="evidence" value="ECO:0007669"/>
    <property type="project" value="UniProtKB-KW"/>
</dbReference>
<evidence type="ECO:0000256" key="2">
    <source>
        <dbReference type="ARBA" id="ARBA00022670"/>
    </source>
</evidence>
<evidence type="ECO:0008006" key="13">
    <source>
        <dbReference type="Google" id="ProtNLM"/>
    </source>
</evidence>
<evidence type="ECO:0000256" key="8">
    <source>
        <dbReference type="ARBA" id="ARBA00023157"/>
    </source>
</evidence>
<evidence type="ECO:0000313" key="11">
    <source>
        <dbReference type="EMBL" id="REC51437.1"/>
    </source>
</evidence>
<comment type="similarity">
    <text evidence="1">Belongs to the peptidase M43B family.</text>
</comment>
<organism evidence="11 12">
    <name type="scientific">Candidatus Chryseobacterium massiliense</name>
    <dbReference type="NCBI Taxonomy" id="204089"/>
    <lineage>
        <taxon>Bacteria</taxon>
        <taxon>Pseudomonadati</taxon>
        <taxon>Bacteroidota</taxon>
        <taxon>Flavobacteriia</taxon>
        <taxon>Flavobacteriales</taxon>
        <taxon>Weeksellaceae</taxon>
        <taxon>Chryseobacterium group</taxon>
        <taxon>Chryseobacterium</taxon>
    </lineage>
</organism>
<dbReference type="PANTHER" id="PTHR47466">
    <property type="match status" value="1"/>
</dbReference>
<dbReference type="NCBIfam" id="TIGR04183">
    <property type="entry name" value="Por_Secre_tail"/>
    <property type="match status" value="1"/>
</dbReference>
<evidence type="ECO:0000256" key="7">
    <source>
        <dbReference type="ARBA" id="ARBA00023049"/>
    </source>
</evidence>
<dbReference type="InterPro" id="IPR026444">
    <property type="entry name" value="Secre_tail"/>
</dbReference>
<evidence type="ECO:0000256" key="3">
    <source>
        <dbReference type="ARBA" id="ARBA00022723"/>
    </source>
</evidence>
<dbReference type="GO" id="GO:0006508">
    <property type="term" value="P:proteolysis"/>
    <property type="evidence" value="ECO:0007669"/>
    <property type="project" value="UniProtKB-KW"/>
</dbReference>
<evidence type="ECO:0000256" key="6">
    <source>
        <dbReference type="ARBA" id="ARBA00022833"/>
    </source>
</evidence>
<dbReference type="AlphaFoldDB" id="A0A3D9BDG8"/>
<reference evidence="11 12" key="1">
    <citation type="journal article" date="2004" name="Emerg. Infect. Dis.">
        <title>Amoebae-resisting bacteria isolated from human nasal swabs by amoebal coculture.</title>
        <authorList>
            <person name="Greub G."/>
            <person name="La Scola B."/>
            <person name="Raoult D."/>
        </authorList>
    </citation>
    <scope>NUCLEOTIDE SEQUENCE [LARGE SCALE GENOMIC DNA]</scope>
    <source>
        <strain evidence="11 12">CCUG 51329</strain>
    </source>
</reference>